<organism evidence="3 4">
    <name type="scientific">Novibacillus thermophilus</name>
    <dbReference type="NCBI Taxonomy" id="1471761"/>
    <lineage>
        <taxon>Bacteria</taxon>
        <taxon>Bacillati</taxon>
        <taxon>Bacillota</taxon>
        <taxon>Bacilli</taxon>
        <taxon>Bacillales</taxon>
        <taxon>Thermoactinomycetaceae</taxon>
        <taxon>Novibacillus</taxon>
    </lineage>
</organism>
<name>A0A1U9KB51_9BACL</name>
<dbReference type="EMBL" id="CP019699">
    <property type="protein sequence ID" value="AQS57236.1"/>
    <property type="molecule type" value="Genomic_DNA"/>
</dbReference>
<reference evidence="3 4" key="1">
    <citation type="journal article" date="2015" name="Int. J. Syst. Evol. Microbiol.">
        <title>Novibacillus thermophilus gen. nov., sp. nov., a Gram-staining-negative and moderately thermophilic member of the family Thermoactinomycetaceae.</title>
        <authorList>
            <person name="Yang G."/>
            <person name="Chen J."/>
            <person name="Zhou S."/>
        </authorList>
    </citation>
    <scope>NUCLEOTIDE SEQUENCE [LARGE SCALE GENOMIC DNA]</scope>
    <source>
        <strain evidence="3 4">SG-1</strain>
    </source>
</reference>
<dbReference type="InterPro" id="IPR036013">
    <property type="entry name" value="Band_7/SPFH_dom_sf"/>
</dbReference>
<feature type="transmembrane region" description="Helical" evidence="1">
    <location>
        <begin position="40"/>
        <end position="58"/>
    </location>
</feature>
<dbReference type="CDD" id="cd03402">
    <property type="entry name" value="SPFH_like_u2"/>
    <property type="match status" value="1"/>
</dbReference>
<dbReference type="InterPro" id="IPR001107">
    <property type="entry name" value="Band_7"/>
</dbReference>
<dbReference type="SMART" id="SM00244">
    <property type="entry name" value="PHB"/>
    <property type="match status" value="1"/>
</dbReference>
<dbReference type="Pfam" id="PF01145">
    <property type="entry name" value="Band_7"/>
    <property type="match status" value="1"/>
</dbReference>
<keyword evidence="1" id="KW-0472">Membrane</keyword>
<feature type="domain" description="Band 7" evidence="2">
    <location>
        <begin position="53"/>
        <end position="217"/>
    </location>
</feature>
<protein>
    <recommendedName>
        <fullName evidence="2">Band 7 domain-containing protein</fullName>
    </recommendedName>
</protein>
<accession>A0A1U9KB51</accession>
<feature type="transmembrane region" description="Helical" evidence="1">
    <location>
        <begin position="12"/>
        <end position="34"/>
    </location>
</feature>
<sequence length="285" mass="31807">MRVRPISEKRAWRVNGFLMLLADVILLIAGILLVAWGNPLGVFLFVVIALTVTGFVIVHPNESRVLTFLGRYTGTIRESGFFWANPFAWKSRVSLRVRNFNSGKLKVNDAKGNPIEIGAVVVWRVVDTAKAMFDVDDYKEFVSIQSETAIRALASQYPYDSYEEDVASLRGIPDEVADALKRQVQERLQVAGVEVMEARISHLAYAQEIAQAMLRRQQAEAVIAAREKIVEGAVSMVEMAITHFEQQHLVKLDDERRASMVNNLMVALVAEGDAQPVINTGTLYS</sequence>
<dbReference type="STRING" id="1471761.B0W44_17290"/>
<dbReference type="KEGG" id="ntr:B0W44_17290"/>
<dbReference type="Gene3D" id="3.30.479.30">
    <property type="entry name" value="Band 7 domain"/>
    <property type="match status" value="1"/>
</dbReference>
<keyword evidence="1" id="KW-1133">Transmembrane helix</keyword>
<dbReference type="PANTHER" id="PTHR43446">
    <property type="entry name" value="MEMBRANE PROTEIN-RELATED"/>
    <property type="match status" value="1"/>
</dbReference>
<dbReference type="PANTHER" id="PTHR43446:SF1">
    <property type="entry name" value="BAND 7 DOMAIN-CONTAINING PROTEIN"/>
    <property type="match status" value="1"/>
</dbReference>
<dbReference type="SUPFAM" id="SSF117892">
    <property type="entry name" value="Band 7/SPFH domain"/>
    <property type="match status" value="1"/>
</dbReference>
<evidence type="ECO:0000313" key="3">
    <source>
        <dbReference type="EMBL" id="AQS57236.1"/>
    </source>
</evidence>
<evidence type="ECO:0000256" key="1">
    <source>
        <dbReference type="SAM" id="Phobius"/>
    </source>
</evidence>
<dbReference type="AlphaFoldDB" id="A0A1U9KB51"/>
<dbReference type="OrthoDB" id="9813479at2"/>
<evidence type="ECO:0000313" key="4">
    <source>
        <dbReference type="Proteomes" id="UP000188603"/>
    </source>
</evidence>
<keyword evidence="1" id="KW-0812">Transmembrane</keyword>
<keyword evidence="4" id="KW-1185">Reference proteome</keyword>
<gene>
    <name evidence="3" type="ORF">B0W44_17290</name>
</gene>
<evidence type="ECO:0000259" key="2">
    <source>
        <dbReference type="SMART" id="SM00244"/>
    </source>
</evidence>
<dbReference type="Proteomes" id="UP000188603">
    <property type="component" value="Chromosome"/>
</dbReference>
<proteinExistence type="predicted"/>